<sequence>MLQVLVSALVSIGCQSVRVQAYGMKAALASFSDPAQHQPHPLQVANVYDIACTYPTEAVTLLAPASRGGSSSRGKPARRGGSALKLYPSGLRVGKGYGGVEHKAAARPDGITHFKAYSKLTHVLKAVSQGAGLAGQPMRMVNCRKRLTTLRVWKERVLPCPQSDMEGIRLEVTVRAPTLRHAIHVAHSSRLLDASYLLSQEAGNWQLSMLNTSKAALLKDL</sequence>
<evidence type="ECO:0000313" key="2">
    <source>
        <dbReference type="Proteomes" id="UP000245626"/>
    </source>
</evidence>
<organism evidence="1 2">
    <name type="scientific">Violaceomyces palustris</name>
    <dbReference type="NCBI Taxonomy" id="1673888"/>
    <lineage>
        <taxon>Eukaryota</taxon>
        <taxon>Fungi</taxon>
        <taxon>Dikarya</taxon>
        <taxon>Basidiomycota</taxon>
        <taxon>Ustilaginomycotina</taxon>
        <taxon>Ustilaginomycetes</taxon>
        <taxon>Violaceomycetales</taxon>
        <taxon>Violaceomycetaceae</taxon>
        <taxon>Violaceomyces</taxon>
    </lineage>
</organism>
<reference evidence="1 2" key="1">
    <citation type="journal article" date="2018" name="Mol. Biol. Evol.">
        <title>Broad Genomic Sampling Reveals a Smut Pathogenic Ancestry of the Fungal Clade Ustilaginomycotina.</title>
        <authorList>
            <person name="Kijpornyongpan T."/>
            <person name="Mondo S.J."/>
            <person name="Barry K."/>
            <person name="Sandor L."/>
            <person name="Lee J."/>
            <person name="Lipzen A."/>
            <person name="Pangilinan J."/>
            <person name="LaButti K."/>
            <person name="Hainaut M."/>
            <person name="Henrissat B."/>
            <person name="Grigoriev I.V."/>
            <person name="Spatafora J.W."/>
            <person name="Aime M.C."/>
        </authorList>
    </citation>
    <scope>NUCLEOTIDE SEQUENCE [LARGE SCALE GENOMIC DNA]</scope>
    <source>
        <strain evidence="1 2">SA 807</strain>
    </source>
</reference>
<name>A0ACD0NMG0_9BASI</name>
<dbReference type="EMBL" id="KZ820610">
    <property type="protein sequence ID" value="PWN46962.1"/>
    <property type="molecule type" value="Genomic_DNA"/>
</dbReference>
<protein>
    <submittedName>
        <fullName evidence="1">Uncharacterized protein</fullName>
    </submittedName>
</protein>
<gene>
    <name evidence="1" type="ORF">IE53DRAFT_322024</name>
</gene>
<evidence type="ECO:0000313" key="1">
    <source>
        <dbReference type="EMBL" id="PWN46962.1"/>
    </source>
</evidence>
<dbReference type="Proteomes" id="UP000245626">
    <property type="component" value="Unassembled WGS sequence"/>
</dbReference>
<feature type="non-terminal residue" evidence="1">
    <location>
        <position position="221"/>
    </location>
</feature>
<accession>A0ACD0NMG0</accession>
<keyword evidence="2" id="KW-1185">Reference proteome</keyword>
<proteinExistence type="predicted"/>